<sequence>MSPNDIRSSVAALAALPGVPESIDKAREVCTQLRWHNALRRRIPEAAAESRVRGARASSELDGARLSVEIVRDLMRGAVTWHDELDPVEQVAKGAVAATAETERLTPVVLSAPMQALARLHTAAAADLVPADELGRPRRDGEDSREFVELGDAPPAAEARERLRAVVDLLTATPSANLPVLVVAGLAHAEIVAARPFTRGNGVVARALERAVIAAGGLDPTGVAVPEVGHGTGGGPAYLGALTAYTRGDAAGVGLWLTHCGDAVAAGAQEGERIADAVLAGRLT</sequence>
<dbReference type="Gene3D" id="1.10.3290.10">
    <property type="entry name" value="Fido-like domain"/>
    <property type="match status" value="1"/>
</dbReference>
<dbReference type="OrthoDB" id="5241763at2"/>
<reference evidence="2 3" key="1">
    <citation type="submission" date="2018-03" db="EMBL/GenBank/DDBJ databases">
        <title>Genomic Encyclopedia of Archaeal and Bacterial Type Strains, Phase II (KMG-II): from individual species to whole genera.</title>
        <authorList>
            <person name="Goeker M."/>
        </authorList>
    </citation>
    <scope>NUCLEOTIDE SEQUENCE [LARGE SCALE GENOMIC DNA]</scope>
    <source>
        <strain evidence="2 3">ATCC BAA-1496</strain>
    </source>
</reference>
<dbReference type="InterPro" id="IPR036597">
    <property type="entry name" value="Fido-like_dom_sf"/>
</dbReference>
<evidence type="ECO:0000313" key="3">
    <source>
        <dbReference type="Proteomes" id="UP000237822"/>
    </source>
</evidence>
<dbReference type="EMBL" id="PVTI01000009">
    <property type="protein sequence ID" value="PRY59489.1"/>
    <property type="molecule type" value="Genomic_DNA"/>
</dbReference>
<protein>
    <submittedName>
        <fullName evidence="2">Fic/DOC family protein</fullName>
    </submittedName>
</protein>
<accession>A0A2T0UNI3</accession>
<dbReference type="Pfam" id="PF02661">
    <property type="entry name" value="Fic"/>
    <property type="match status" value="1"/>
</dbReference>
<evidence type="ECO:0000313" key="2">
    <source>
        <dbReference type="EMBL" id="PRY59489.1"/>
    </source>
</evidence>
<keyword evidence="3" id="KW-1185">Reference proteome</keyword>
<dbReference type="PROSITE" id="PS51459">
    <property type="entry name" value="FIDO"/>
    <property type="match status" value="1"/>
</dbReference>
<comment type="caution">
    <text evidence="2">The sequence shown here is derived from an EMBL/GenBank/DDBJ whole genome shotgun (WGS) entry which is preliminary data.</text>
</comment>
<dbReference type="Proteomes" id="UP000237822">
    <property type="component" value="Unassembled WGS sequence"/>
</dbReference>
<dbReference type="InterPro" id="IPR003812">
    <property type="entry name" value="Fido"/>
</dbReference>
<organism evidence="2 3">
    <name type="scientific">Knoellia remsis</name>
    <dbReference type="NCBI Taxonomy" id="407159"/>
    <lineage>
        <taxon>Bacteria</taxon>
        <taxon>Bacillati</taxon>
        <taxon>Actinomycetota</taxon>
        <taxon>Actinomycetes</taxon>
        <taxon>Micrococcales</taxon>
        <taxon>Intrasporangiaceae</taxon>
        <taxon>Knoellia</taxon>
    </lineage>
</organism>
<evidence type="ECO:0000259" key="1">
    <source>
        <dbReference type="PROSITE" id="PS51459"/>
    </source>
</evidence>
<gene>
    <name evidence="2" type="ORF">BCF74_10979</name>
</gene>
<proteinExistence type="predicted"/>
<feature type="domain" description="Fido" evidence="1">
    <location>
        <begin position="112"/>
        <end position="259"/>
    </location>
</feature>
<name>A0A2T0UNI3_9MICO</name>
<dbReference type="AlphaFoldDB" id="A0A2T0UNI3"/>
<dbReference type="SUPFAM" id="SSF140931">
    <property type="entry name" value="Fic-like"/>
    <property type="match status" value="1"/>
</dbReference>